<dbReference type="Pfam" id="PF00459">
    <property type="entry name" value="Inositol_P"/>
    <property type="match status" value="1"/>
</dbReference>
<keyword evidence="5 8" id="KW-0378">Hydrolase</keyword>
<dbReference type="VEuPathDB" id="TrichDB:TVAGG3_0982030"/>
<evidence type="ECO:0000256" key="8">
    <source>
        <dbReference type="RuleBase" id="RU364068"/>
    </source>
</evidence>
<dbReference type="CDD" id="cd01639">
    <property type="entry name" value="IMPase"/>
    <property type="match status" value="1"/>
</dbReference>
<name>A2EER7_TRIV3</name>
<accession>A2EER7</accession>
<proteinExistence type="inferred from homology"/>
<dbReference type="VEuPathDB" id="TrichDB:TVAG_051080"/>
<dbReference type="InParanoid" id="A2EER7"/>
<feature type="binding site" evidence="7">
    <location>
        <position position="92"/>
    </location>
    <ligand>
        <name>Mg(2+)</name>
        <dbReference type="ChEBI" id="CHEBI:18420"/>
        <label>1</label>
        <note>catalytic</note>
    </ligand>
</feature>
<dbReference type="OrthoDB" id="10254945at2759"/>
<comment type="similarity">
    <text evidence="3 8">Belongs to the inositol monophosphatase superfamily.</text>
</comment>
<dbReference type="GO" id="GO:0006020">
    <property type="term" value="P:inositol metabolic process"/>
    <property type="evidence" value="ECO:0000318"/>
    <property type="project" value="GO_Central"/>
</dbReference>
<comment type="cofactor">
    <cofactor evidence="2 7 8">
        <name>Mg(2+)</name>
        <dbReference type="ChEBI" id="CHEBI:18420"/>
    </cofactor>
</comment>
<evidence type="ECO:0000256" key="2">
    <source>
        <dbReference type="ARBA" id="ARBA00001946"/>
    </source>
</evidence>
<dbReference type="EMBL" id="DS113369">
    <property type="protein sequence ID" value="EAY08873.1"/>
    <property type="molecule type" value="Genomic_DNA"/>
</dbReference>
<dbReference type="PANTHER" id="PTHR20854">
    <property type="entry name" value="INOSITOL MONOPHOSPHATASE"/>
    <property type="match status" value="1"/>
</dbReference>
<dbReference type="AlphaFoldDB" id="A2EER7"/>
<dbReference type="PANTHER" id="PTHR20854:SF4">
    <property type="entry name" value="INOSITOL-1-MONOPHOSPHATASE-RELATED"/>
    <property type="match status" value="1"/>
</dbReference>
<evidence type="ECO:0000256" key="6">
    <source>
        <dbReference type="ARBA" id="ARBA00022842"/>
    </source>
</evidence>
<dbReference type="Gene3D" id="3.30.540.10">
    <property type="entry name" value="Fructose-1,6-Bisphosphatase, subunit A, domain 1"/>
    <property type="match status" value="1"/>
</dbReference>
<feature type="binding site" evidence="7">
    <location>
        <position position="89"/>
    </location>
    <ligand>
        <name>Mg(2+)</name>
        <dbReference type="ChEBI" id="CHEBI:18420"/>
        <label>1</label>
        <note>catalytic</note>
    </ligand>
</feature>
<comment type="pathway">
    <text evidence="8">Polyol metabolism; myo-inositol biosynthesis; myo-inositol from D-glucose 6-phosphate: step 2/2.</text>
</comment>
<dbReference type="SMR" id="A2EER7"/>
<dbReference type="FunFam" id="3.40.190.80:FF:000020">
    <property type="entry name" value="Fructose-1,6-bisphosphatase/inositol-1-monophosphatase"/>
    <property type="match status" value="1"/>
</dbReference>
<sequence>MNVDKILEDLQNIALECGKIHMKYYNVDHIDFTTKTSFCDILTKADLESDAYIRSQIDKLYPNAGIITEEGENKQPTKCDMDEIWFCADPLDGTANFASYFPNFCVSIGVLDKNHKPIAGVVYHPTRDELFIGAKGKGAYLIHNGTKRQLHCSKATDIKNQVITTILLANYSEYYLSELSTVLKVAKDFRESGSCASDLCNIAAGRLPGFYGYGPHAWDLAGAWPIIEEAGAVIVNYDGVEFSRKNLHIPRLGIVAGPPEIVKQLVEITSKFGEKPF</sequence>
<organism evidence="9 10">
    <name type="scientific">Trichomonas vaginalis (strain ATCC PRA-98 / G3)</name>
    <dbReference type="NCBI Taxonomy" id="412133"/>
    <lineage>
        <taxon>Eukaryota</taxon>
        <taxon>Metamonada</taxon>
        <taxon>Parabasalia</taxon>
        <taxon>Trichomonadida</taxon>
        <taxon>Trichomonadidae</taxon>
        <taxon>Trichomonas</taxon>
    </lineage>
</organism>
<keyword evidence="6 7" id="KW-0460">Magnesium</keyword>
<feature type="binding site" evidence="7">
    <location>
        <position position="69"/>
    </location>
    <ligand>
        <name>Mg(2+)</name>
        <dbReference type="ChEBI" id="CHEBI:18420"/>
        <label>1</label>
        <note>catalytic</note>
    </ligand>
</feature>
<gene>
    <name evidence="9" type="ORF">TVAG_051080</name>
</gene>
<dbReference type="InterPro" id="IPR020550">
    <property type="entry name" value="Inositol_monophosphatase_CS"/>
</dbReference>
<dbReference type="PROSITE" id="PS00630">
    <property type="entry name" value="IMP_2"/>
    <property type="match status" value="1"/>
</dbReference>
<reference evidence="9" key="1">
    <citation type="submission" date="2006-10" db="EMBL/GenBank/DDBJ databases">
        <authorList>
            <person name="Amadeo P."/>
            <person name="Zhao Q."/>
            <person name="Wortman J."/>
            <person name="Fraser-Liggett C."/>
            <person name="Carlton J."/>
        </authorList>
    </citation>
    <scope>NUCLEOTIDE SEQUENCE</scope>
    <source>
        <strain evidence="9">G3</strain>
    </source>
</reference>
<dbReference type="KEGG" id="tva:4766782"/>
<evidence type="ECO:0000256" key="1">
    <source>
        <dbReference type="ARBA" id="ARBA00001033"/>
    </source>
</evidence>
<reference evidence="9" key="2">
    <citation type="journal article" date="2007" name="Science">
        <title>Draft genome sequence of the sexually transmitted pathogen Trichomonas vaginalis.</title>
        <authorList>
            <person name="Carlton J.M."/>
            <person name="Hirt R.P."/>
            <person name="Silva J.C."/>
            <person name="Delcher A.L."/>
            <person name="Schatz M."/>
            <person name="Zhao Q."/>
            <person name="Wortman J.R."/>
            <person name="Bidwell S.L."/>
            <person name="Alsmark U.C.M."/>
            <person name="Besteiro S."/>
            <person name="Sicheritz-Ponten T."/>
            <person name="Noel C.J."/>
            <person name="Dacks J.B."/>
            <person name="Foster P.G."/>
            <person name="Simillion C."/>
            <person name="Van de Peer Y."/>
            <person name="Miranda-Saavedra D."/>
            <person name="Barton G.J."/>
            <person name="Westrop G.D."/>
            <person name="Mueller S."/>
            <person name="Dessi D."/>
            <person name="Fiori P.L."/>
            <person name="Ren Q."/>
            <person name="Paulsen I."/>
            <person name="Zhang H."/>
            <person name="Bastida-Corcuera F.D."/>
            <person name="Simoes-Barbosa A."/>
            <person name="Brown M.T."/>
            <person name="Hayes R.D."/>
            <person name="Mukherjee M."/>
            <person name="Okumura C.Y."/>
            <person name="Schneider R."/>
            <person name="Smith A.J."/>
            <person name="Vanacova S."/>
            <person name="Villalvazo M."/>
            <person name="Haas B.J."/>
            <person name="Pertea M."/>
            <person name="Feldblyum T.V."/>
            <person name="Utterback T.R."/>
            <person name="Shu C.L."/>
            <person name="Osoegawa K."/>
            <person name="de Jong P.J."/>
            <person name="Hrdy I."/>
            <person name="Horvathova L."/>
            <person name="Zubacova Z."/>
            <person name="Dolezal P."/>
            <person name="Malik S.B."/>
            <person name="Logsdon J.M. Jr."/>
            <person name="Henze K."/>
            <person name="Gupta A."/>
            <person name="Wang C.C."/>
            <person name="Dunne R.L."/>
            <person name="Upcroft J.A."/>
            <person name="Upcroft P."/>
            <person name="White O."/>
            <person name="Salzberg S.L."/>
            <person name="Tang P."/>
            <person name="Chiu C.-H."/>
            <person name="Lee Y.-S."/>
            <person name="Embley T.M."/>
            <person name="Coombs G.H."/>
            <person name="Mottram J.C."/>
            <person name="Tachezy J."/>
            <person name="Fraser-Liggett C.M."/>
            <person name="Johnson P.J."/>
        </authorList>
    </citation>
    <scope>NUCLEOTIDE SEQUENCE [LARGE SCALE GENOMIC DNA]</scope>
    <source>
        <strain evidence="9">G3</strain>
    </source>
</reference>
<dbReference type="GO" id="GO:0008934">
    <property type="term" value="F:inositol monophosphate 1-phosphatase activity"/>
    <property type="evidence" value="ECO:0000318"/>
    <property type="project" value="GO_Central"/>
</dbReference>
<comment type="catalytic activity">
    <reaction evidence="1 8">
        <text>a myo-inositol phosphate + H2O = myo-inositol + phosphate</text>
        <dbReference type="Rhea" id="RHEA:24056"/>
        <dbReference type="ChEBI" id="CHEBI:15377"/>
        <dbReference type="ChEBI" id="CHEBI:17268"/>
        <dbReference type="ChEBI" id="CHEBI:43474"/>
        <dbReference type="ChEBI" id="CHEBI:84139"/>
        <dbReference type="EC" id="3.1.3.25"/>
    </reaction>
</comment>
<dbReference type="GO" id="GO:0046854">
    <property type="term" value="P:phosphatidylinositol phosphate biosynthetic process"/>
    <property type="evidence" value="ECO:0007669"/>
    <property type="project" value="InterPro"/>
</dbReference>
<evidence type="ECO:0000256" key="3">
    <source>
        <dbReference type="ARBA" id="ARBA00009759"/>
    </source>
</evidence>
<evidence type="ECO:0000256" key="4">
    <source>
        <dbReference type="ARBA" id="ARBA00022723"/>
    </source>
</evidence>
<feature type="binding site" evidence="7">
    <location>
        <position position="219"/>
    </location>
    <ligand>
        <name>Mg(2+)</name>
        <dbReference type="ChEBI" id="CHEBI:18420"/>
        <label>1</label>
        <note>catalytic</note>
    </ligand>
</feature>
<evidence type="ECO:0000256" key="5">
    <source>
        <dbReference type="ARBA" id="ARBA00022801"/>
    </source>
</evidence>
<dbReference type="PRINTS" id="PR00377">
    <property type="entry name" value="IMPHPHTASES"/>
</dbReference>
<evidence type="ECO:0000313" key="10">
    <source>
        <dbReference type="Proteomes" id="UP000001542"/>
    </source>
</evidence>
<dbReference type="GO" id="GO:0006021">
    <property type="term" value="P:inositol biosynthetic process"/>
    <property type="evidence" value="ECO:0007669"/>
    <property type="project" value="UniProtKB-UniPathway"/>
</dbReference>
<dbReference type="Proteomes" id="UP000001542">
    <property type="component" value="Unassembled WGS sequence"/>
</dbReference>
<dbReference type="EC" id="3.1.3.25" evidence="8"/>
<dbReference type="UniPathway" id="UPA00823">
    <property type="reaction ID" value="UER00788"/>
</dbReference>
<dbReference type="SUPFAM" id="SSF56655">
    <property type="entry name" value="Carbohydrate phosphatase"/>
    <property type="match status" value="1"/>
</dbReference>
<protein>
    <recommendedName>
        <fullName evidence="8">Inositol-1-monophosphatase</fullName>
        <ecNumber evidence="8">3.1.3.25</ecNumber>
    </recommendedName>
</protein>
<dbReference type="Gene3D" id="3.40.190.80">
    <property type="match status" value="1"/>
</dbReference>
<dbReference type="STRING" id="5722.A2EER7"/>
<dbReference type="GO" id="GO:0046872">
    <property type="term" value="F:metal ion binding"/>
    <property type="evidence" value="ECO:0007669"/>
    <property type="project" value="UniProtKB-KW"/>
</dbReference>
<dbReference type="RefSeq" id="XP_001321096.1">
    <property type="nucleotide sequence ID" value="XM_001321061.1"/>
</dbReference>
<dbReference type="InterPro" id="IPR000760">
    <property type="entry name" value="Inositol_monophosphatase-like"/>
</dbReference>
<keyword evidence="10" id="KW-1185">Reference proteome</keyword>
<dbReference type="GO" id="GO:0007165">
    <property type="term" value="P:signal transduction"/>
    <property type="evidence" value="ECO:0000318"/>
    <property type="project" value="GO_Central"/>
</dbReference>
<dbReference type="InterPro" id="IPR033942">
    <property type="entry name" value="IMPase"/>
</dbReference>
<keyword evidence="4 7" id="KW-0479">Metal-binding</keyword>
<feature type="binding site" evidence="7">
    <location>
        <position position="91"/>
    </location>
    <ligand>
        <name>Mg(2+)</name>
        <dbReference type="ChEBI" id="CHEBI:18420"/>
        <label>1</label>
        <note>catalytic</note>
    </ligand>
</feature>
<dbReference type="eggNOG" id="KOG2951">
    <property type="taxonomic scope" value="Eukaryota"/>
</dbReference>
<evidence type="ECO:0000256" key="7">
    <source>
        <dbReference type="PIRSR" id="PIRSR600760-2"/>
    </source>
</evidence>
<evidence type="ECO:0000313" key="9">
    <source>
        <dbReference type="EMBL" id="EAY08873.1"/>
    </source>
</evidence>